<dbReference type="EMBL" id="CP001807">
    <property type="protein sequence ID" value="ACY47100.1"/>
    <property type="molecule type" value="Genomic_DNA"/>
</dbReference>
<sequence length="233" mass="25199">MLVVVITGASQGIGAAIARAFAEEPQARLALVARQQHKLEAVAADCRARGADVLVLPCDVTDEAAVAAMARQVLDRWGAPDVLVNNAGQFRPAPLRETSVETFRAQLEANLTSAFLVTQAFLEAMIARRQGHIFFMGSVASIRAYPGSVAYCAAKHGLLGLARVVREETRTLGLRVTVLLPGATYTPSWEGVDLPEERFMPAEDIARTVRALYHLSPRTVAEEIVLRPQEGDI</sequence>
<keyword evidence="2" id="KW-0560">Oxidoreductase</keyword>
<evidence type="ECO:0000256" key="1">
    <source>
        <dbReference type="ARBA" id="ARBA00006484"/>
    </source>
</evidence>
<feature type="domain" description="Ketoreductase" evidence="4">
    <location>
        <begin position="2"/>
        <end position="186"/>
    </location>
</feature>
<evidence type="ECO:0000259" key="4">
    <source>
        <dbReference type="SMART" id="SM00822"/>
    </source>
</evidence>
<dbReference type="RefSeq" id="WP_012842712.1">
    <property type="nucleotide sequence ID" value="NC_013501.1"/>
</dbReference>
<proteinExistence type="inferred from homology"/>
<dbReference type="GO" id="GO:0016020">
    <property type="term" value="C:membrane"/>
    <property type="evidence" value="ECO:0007669"/>
    <property type="project" value="TreeGrafter"/>
</dbReference>
<dbReference type="PRINTS" id="PR00080">
    <property type="entry name" value="SDRFAMILY"/>
</dbReference>
<dbReference type="InterPro" id="IPR020904">
    <property type="entry name" value="Sc_DH/Rdtase_CS"/>
</dbReference>
<evidence type="ECO:0000256" key="2">
    <source>
        <dbReference type="ARBA" id="ARBA00023002"/>
    </source>
</evidence>
<dbReference type="InterPro" id="IPR057326">
    <property type="entry name" value="KR_dom"/>
</dbReference>
<evidence type="ECO:0000313" key="5">
    <source>
        <dbReference type="EMBL" id="ACY47100.1"/>
    </source>
</evidence>
<gene>
    <name evidence="5" type="ordered locus">Rmar_0194</name>
</gene>
<dbReference type="PRINTS" id="PR00081">
    <property type="entry name" value="GDHRDH"/>
</dbReference>
<dbReference type="KEGG" id="rmr:Rmar_0194"/>
<dbReference type="OrthoDB" id="9810734at2"/>
<dbReference type="PROSITE" id="PS00061">
    <property type="entry name" value="ADH_SHORT"/>
    <property type="match status" value="1"/>
</dbReference>
<evidence type="ECO:0000313" key="6">
    <source>
        <dbReference type="Proteomes" id="UP000002221"/>
    </source>
</evidence>
<dbReference type="PANTHER" id="PTHR44196">
    <property type="entry name" value="DEHYDROGENASE/REDUCTASE SDR FAMILY MEMBER 7B"/>
    <property type="match status" value="1"/>
</dbReference>
<dbReference type="Gene3D" id="3.40.50.720">
    <property type="entry name" value="NAD(P)-binding Rossmann-like Domain"/>
    <property type="match status" value="1"/>
</dbReference>
<dbReference type="Proteomes" id="UP000002221">
    <property type="component" value="Chromosome"/>
</dbReference>
<dbReference type="InterPro" id="IPR036291">
    <property type="entry name" value="NAD(P)-bd_dom_sf"/>
</dbReference>
<dbReference type="AlphaFoldDB" id="D0MCZ0"/>
<dbReference type="SMART" id="SM00822">
    <property type="entry name" value="PKS_KR"/>
    <property type="match status" value="1"/>
</dbReference>
<dbReference type="SUPFAM" id="SSF51735">
    <property type="entry name" value="NAD(P)-binding Rossmann-fold domains"/>
    <property type="match status" value="1"/>
</dbReference>
<dbReference type="Pfam" id="PF00106">
    <property type="entry name" value="adh_short"/>
    <property type="match status" value="1"/>
</dbReference>
<dbReference type="STRING" id="518766.Rmar_0194"/>
<dbReference type="InterPro" id="IPR002347">
    <property type="entry name" value="SDR_fam"/>
</dbReference>
<organism evidence="5 6">
    <name type="scientific">Rhodothermus marinus (strain ATCC 43812 / DSM 4252 / R-10)</name>
    <name type="common">Rhodothermus obamensis</name>
    <dbReference type="NCBI Taxonomy" id="518766"/>
    <lineage>
        <taxon>Bacteria</taxon>
        <taxon>Pseudomonadati</taxon>
        <taxon>Rhodothermota</taxon>
        <taxon>Rhodothermia</taxon>
        <taxon>Rhodothermales</taxon>
        <taxon>Rhodothermaceae</taxon>
        <taxon>Rhodothermus</taxon>
    </lineage>
</organism>
<comment type="similarity">
    <text evidence="1 3">Belongs to the short-chain dehydrogenases/reductases (SDR) family.</text>
</comment>
<evidence type="ECO:0000256" key="3">
    <source>
        <dbReference type="RuleBase" id="RU000363"/>
    </source>
</evidence>
<dbReference type="GO" id="GO:0016491">
    <property type="term" value="F:oxidoreductase activity"/>
    <property type="evidence" value="ECO:0007669"/>
    <property type="project" value="UniProtKB-KW"/>
</dbReference>
<name>D0MCZ0_RHOM4</name>
<dbReference type="eggNOG" id="COG4221">
    <property type="taxonomic scope" value="Bacteria"/>
</dbReference>
<accession>D0MCZ0</accession>
<protein>
    <submittedName>
        <fullName evidence="5">Short-chain dehydrogenase/reductase SDR</fullName>
    </submittedName>
</protein>
<dbReference type="PANTHER" id="PTHR44196:SF1">
    <property type="entry name" value="DEHYDROGENASE_REDUCTASE SDR FAMILY MEMBER 7B"/>
    <property type="match status" value="1"/>
</dbReference>
<dbReference type="HOGENOM" id="CLU_010194_2_10_10"/>
<dbReference type="CDD" id="cd05233">
    <property type="entry name" value="SDR_c"/>
    <property type="match status" value="1"/>
</dbReference>
<reference evidence="5 6" key="1">
    <citation type="journal article" date="2009" name="Stand. Genomic Sci.">
        <title>Complete genome sequence of Rhodothermus marinus type strain (R-10).</title>
        <authorList>
            <person name="Nolan M."/>
            <person name="Tindall B.J."/>
            <person name="Pomrenke H."/>
            <person name="Lapidus A."/>
            <person name="Copeland A."/>
            <person name="Glavina Del Rio T."/>
            <person name="Lucas S."/>
            <person name="Chen F."/>
            <person name="Tice H."/>
            <person name="Cheng J.F."/>
            <person name="Saunders E."/>
            <person name="Han C."/>
            <person name="Bruce D."/>
            <person name="Goodwin L."/>
            <person name="Chain P."/>
            <person name="Pitluck S."/>
            <person name="Ovchinikova G."/>
            <person name="Pati A."/>
            <person name="Ivanova N."/>
            <person name="Mavromatis K."/>
            <person name="Chen A."/>
            <person name="Palaniappan K."/>
            <person name="Land M."/>
            <person name="Hauser L."/>
            <person name="Chang Y.J."/>
            <person name="Jeffries C.D."/>
            <person name="Brettin T."/>
            <person name="Goker M."/>
            <person name="Bristow J."/>
            <person name="Eisen J.A."/>
            <person name="Markowitz V."/>
            <person name="Hugenholtz P."/>
            <person name="Kyrpides N.C."/>
            <person name="Klenk H.P."/>
            <person name="Detter J.C."/>
        </authorList>
    </citation>
    <scope>NUCLEOTIDE SEQUENCE [LARGE SCALE GENOMIC DNA]</scope>
    <source>
        <strain evidence="6">ATCC 43812 / DSM 4252 / R-10</strain>
    </source>
</reference>
<keyword evidence="6" id="KW-1185">Reference proteome</keyword>